<keyword evidence="2" id="KW-1185">Reference proteome</keyword>
<evidence type="ECO:0000313" key="2">
    <source>
        <dbReference type="Proteomes" id="UP000494216"/>
    </source>
</evidence>
<dbReference type="Proteomes" id="UP000494216">
    <property type="component" value="Unassembled WGS sequence"/>
</dbReference>
<protein>
    <submittedName>
        <fullName evidence="1">Uncharacterized protein</fullName>
    </submittedName>
</protein>
<organism evidence="1 2">
    <name type="scientific">Candidatus Methylobacter favarea</name>
    <dbReference type="NCBI Taxonomy" id="2707345"/>
    <lineage>
        <taxon>Bacteria</taxon>
        <taxon>Pseudomonadati</taxon>
        <taxon>Pseudomonadota</taxon>
        <taxon>Gammaproteobacteria</taxon>
        <taxon>Methylococcales</taxon>
        <taxon>Methylococcaceae</taxon>
        <taxon>Methylobacter</taxon>
    </lineage>
</organism>
<dbReference type="AlphaFoldDB" id="A0A8S0XH66"/>
<gene>
    <name evidence="1" type="ORF">METHB2_1010006</name>
</gene>
<comment type="caution">
    <text evidence="1">The sequence shown here is derived from an EMBL/GenBank/DDBJ whole genome shotgun (WGS) entry which is preliminary data.</text>
</comment>
<sequence>MKTFIFTLYSLLRHKHLSFKNASWDQKPYKTGLCTQETIVLVLLINYR</sequence>
<name>A0A8S0XH66_9GAMM</name>
<dbReference type="EMBL" id="CADCXN010000004">
    <property type="protein sequence ID" value="CAA9889451.1"/>
    <property type="molecule type" value="Genomic_DNA"/>
</dbReference>
<evidence type="ECO:0000313" key="1">
    <source>
        <dbReference type="EMBL" id="CAA9889451.1"/>
    </source>
</evidence>
<reference evidence="1 2" key="1">
    <citation type="submission" date="2020-02" db="EMBL/GenBank/DDBJ databases">
        <authorList>
            <person name="Hogendoorn C."/>
        </authorList>
    </citation>
    <scope>NUCLEOTIDE SEQUENCE [LARGE SCALE GENOMIC DNA]</scope>
    <source>
        <strain evidence="1">METHB21</strain>
    </source>
</reference>
<proteinExistence type="predicted"/>
<accession>A0A8S0XH66</accession>